<keyword evidence="3" id="KW-0597">Phosphoprotein</keyword>
<dbReference type="CDD" id="cd00833">
    <property type="entry name" value="PKS"/>
    <property type="match status" value="1"/>
</dbReference>
<dbReference type="InterPro" id="IPR055123">
    <property type="entry name" value="SpnB-like_Rossmann"/>
</dbReference>
<dbReference type="PROSITE" id="PS50075">
    <property type="entry name" value="CARRIER"/>
    <property type="match status" value="2"/>
</dbReference>
<reference evidence="12 13" key="1">
    <citation type="journal article" date="2017" name="Biochemistry">
        <title>Identification of the Biosynthetic Pathway for the Antibiotic Bicyclomycin.</title>
        <authorList>
            <person name="Patteson J."/>
            <person name="Cai W."/>
            <person name="Johnson R.A."/>
            <person name="Santa Maria K."/>
            <person name="Li B."/>
        </authorList>
    </citation>
    <scope>NUCLEOTIDE SEQUENCE [LARGE SCALE GENOMIC DNA]</scope>
    <source>
        <strain evidence="12 13">ATCC 21532</strain>
    </source>
</reference>
<dbReference type="Gene3D" id="1.10.1200.10">
    <property type="entry name" value="ACP-like"/>
    <property type="match status" value="2"/>
</dbReference>
<dbReference type="Gene3D" id="3.40.50.11460">
    <property type="match status" value="1"/>
</dbReference>
<dbReference type="SUPFAM" id="SSF53901">
    <property type="entry name" value="Thiolase-like"/>
    <property type="match status" value="1"/>
</dbReference>
<dbReference type="InterPro" id="IPR013154">
    <property type="entry name" value="ADH-like_N"/>
</dbReference>
<dbReference type="InterPro" id="IPR014030">
    <property type="entry name" value="Ketoacyl_synth_N"/>
</dbReference>
<evidence type="ECO:0000256" key="7">
    <source>
        <dbReference type="ARBA" id="ARBA00023315"/>
    </source>
</evidence>
<dbReference type="FunFam" id="1.10.1200.10:FF:000007">
    <property type="entry name" value="Probable polyketide synthase pks17"/>
    <property type="match status" value="1"/>
</dbReference>
<evidence type="ECO:0000259" key="11">
    <source>
        <dbReference type="PROSITE" id="PS52019"/>
    </source>
</evidence>
<evidence type="ECO:0000256" key="1">
    <source>
        <dbReference type="ARBA" id="ARBA00004792"/>
    </source>
</evidence>
<dbReference type="SMART" id="SM00827">
    <property type="entry name" value="PKS_AT"/>
    <property type="match status" value="1"/>
</dbReference>
<feature type="domain" description="PKS/mFAS DH" evidence="11">
    <location>
        <begin position="1361"/>
        <end position="1634"/>
    </location>
</feature>
<dbReference type="InterPro" id="IPR016035">
    <property type="entry name" value="Acyl_Trfase/lysoPLipase"/>
</dbReference>
<protein>
    <submittedName>
        <fullName evidence="12">Uncharacterized protein</fullName>
    </submittedName>
</protein>
<name>A0A2G1XN32_STRCJ</name>
<dbReference type="InterPro" id="IPR042104">
    <property type="entry name" value="PKS_dehydratase_sf"/>
</dbReference>
<evidence type="ECO:0000313" key="12">
    <source>
        <dbReference type="EMBL" id="PHQ52657.1"/>
    </source>
</evidence>
<sequence length="2582" mass="269064">MTHGPDELSSDAPQVPWSTRLRELGPDERERLLLDLVRTAVTDVLGLAGPGAVAEGQAFHELGLDSLAAVNLHARLTADTGLRLPVTLAFDHPSPRALAAHLLAELLGTKPGDDTPVAALASDEPVAIVGMACRFPGGIASPEQLWELLAEGGETLGRLPADRGWDLDNLYDPHSGRPGTTYVDKGGFLDAARFDAGFFGVSPREALAMDPQQRVLLETSWEAFERAGIDPTTLRGTRTAVYVGAEAQEYGPRIAAAPDGMEGHLVTGTAGSVASGRIAYTFGLEGAAVTVDTACSASLVALHQAAQALRLGEATLALAGGVAVMSSPGGFVSFSRQQGLAADGRCKAFAATADGTGWSEGVGLLVLERLSDARRNGHHVLAVVRGSAVNQDGASNGLTAPNGPSQQRVIRQALANAGLKPTDVDAVEAHGTGTKLGDPIEAQALLTTYGQEREAGKPLWLGSLKSNIGHTQAAAGVAGVIKMVMAMRAGVLPRTLHVDEPTPHVDWSAGAVELLADAQPWPETGRPRRAGVSSFGFSGTNAHAIIEEPPAAPAAEEEAPLPDAGDVTADVAPVVLSAASDHGLRARARDLHTRLAGHTDLSAVDVARSLAPATTRNRGAERAAVVAGNMTDLLDALDALADGRPTGRTLRGRAHTGDTTFVLPAGEGWRPATGRELRAAFPLYARAFDEACAHLDPYLEQPLREVLAGDAALLEQPLPADCAAFAHGVALYRLLQSWGLTPDRVTGYGVGELAAAHVAGVLKPADAAALVVAHGRALPQPDLGWLMELCTFAEPGVPVLSASTGAVEDVTDGAYWNRRLSEDGRRPLGLDRLREKDAGGEDEDRFVDLAGLAGFVGFTDPGSEDAGSGSEVEGLVRLVAALDTDGFSPRWEAFFTGWNAQLVDLGDAAEETCPVPWVLSGRTEAALREQAERLRAHVVSAAELSVVDVAFSLATTRAALEHRAVVVADDGPGFVRGLGALAAGKPAAGVYASGAAAEERAIAVLFSGQGSQRAGMGRELYEAFPVFAEALDAVCAEFDRVLERPLREVMFEQGEALDQTGFTQPGLFALEVALYRLVESWGVRPDYVTGHSIGELAAAHVAGVLSLADAVALVAARGRLMQALPTGGAMLAVGADEATVAAHLEGREAQVSIAAVNGPSSVVIAGDEDVVTELGETFAQAGHKTRRLRVSHAFHSPHMDAMLDDFRRVAEGLTYEQPRIPVVSNLTGQAEDAASADYWVRHVRGAVRFGEGVRWLEDQGVSVFLELGPDAVLSGMAPESLTGTPQLIPALRKDRPEPEALVAALGRLHVAGVTPDWAAFFAGRDARRVDLPTYAFQQERYWLNPSGSSDVAAAGLTPAEHPLLGAVVDVPDTGGLLVTGQLSTGTFAWLRDHAIGGSVLLPGTAFVDMAIWAGDLAGCGRLEELTLEAPLVVPERNSVAVRVVVGPDDGDGGRSVAVYSRPADALGEEPWVRHADGLLGQTAEHTGDDGFAWPPADAVPADLTGFYERLDENGYGYGPAFQGLRAAWTRGEDVYVEVALPEGTEPERFGLHPALLDAVLHGTDLAGGGESAGPRVPFAWSGVTLHAAGAGVVRAWLRPAGTDAVALAVVDTSGRPVLSVDSLVSRELTVAAPSSPGADSLYRLDWSPLAAPAESPGTAGWAQLADVGVKELSSYPDLAALPAESPAVVLAAVSGGEDGPAGATHRALGLVQQWLADPRHDASRLVVLTRGAVSTGVEEDVTDLPAAAVWGLVGSAQAENPDRFVLVDLDAPPGDAPELLAAAVASGEPKVAVRGGRLRVPRLARASAGVGLLPPADGSAWRVDSRERGTLDAVEIIPAPEGTADLAPDQVRVAVRAAGVNFRDVLIALGMYPGEAIMGTEAAGVVVEVGAGVTDLAPGDRVFGVIDRSFGPLAVVDRPFVAPMPEGWSYEQAASTPLVFLTAYFGLSDLGGLRSGESVLVHSGAGGVGMAAIQLARHLGAEVFATASEGKWDVLRSLGLDDDHIASSRSLDFEAKFAASTGGRGVDVVLNSLAREFVDASLRLLPRGGRFLEMGKTDIREPADVTGAHPGVAYTVFDLIDAGPQRIQGMLVELLALFGTGALVPLPVRTWDVRRAQDAFRFVSQAKHVGKVVLTMPRTLDAEGTVLVTGGTGTLGGVLARHLVAEHGVRHLVLTSRSGRDARGAAELEAELTGLGAEVTIAACDAADRAALAAVLDAIPATRPLTGVVHTAGVLDDATVGSLTPERIDSVFRPKADAALALHELTRDRDLAMFVMFSSSASVFGDAGQGNYTAANGLLNALAQHRRAHGLPAQALAWGFWEQRSALTAHLTDADVDRMARTGTAALSTEDGLALFDAAATVDEPLLVPIKLNTRALRDQGPALPSVLRGLVRPAVRRAAGTGAQVTGGGLTERLAGLNRTEQDELLLGLVRDTAAAVLGHGGAESVDVGRTFQELGFDSLTAVEFRNQLSAVTGVRLPSTLIFDYPKPGALSEYFAAQLLGEREKASAAVAVLADIDRLDAAIGEVDPEDEAAAQIAVRLQSVLSRWNTRHGTEAVTDADELESASADDLFDIIQNEFGRS</sequence>
<dbReference type="SUPFAM" id="SSF55048">
    <property type="entry name" value="Probable ACP-binding domain of malonyl-CoA ACP transacylase"/>
    <property type="match status" value="1"/>
</dbReference>
<dbReference type="PROSITE" id="PS52019">
    <property type="entry name" value="PKS_MFAS_DH"/>
    <property type="match status" value="1"/>
</dbReference>
<dbReference type="CDD" id="cd08956">
    <property type="entry name" value="KR_3_FAS_SDR_x"/>
    <property type="match status" value="1"/>
</dbReference>
<dbReference type="SMART" id="SM00825">
    <property type="entry name" value="PKS_KS"/>
    <property type="match status" value="1"/>
</dbReference>
<keyword evidence="4" id="KW-0808">Transferase</keyword>
<feature type="region of interest" description="N-terminal hotdog fold" evidence="8">
    <location>
        <begin position="1361"/>
        <end position="1486"/>
    </location>
</feature>
<dbReference type="FunFam" id="3.40.366.10:FF:000002">
    <property type="entry name" value="Probable polyketide synthase 2"/>
    <property type="match status" value="1"/>
</dbReference>
<feature type="domain" description="Ketosynthase family 3 (KS3)" evidence="10">
    <location>
        <begin position="123"/>
        <end position="548"/>
    </location>
</feature>
<dbReference type="SUPFAM" id="SSF51735">
    <property type="entry name" value="NAD(P)-binding Rossmann-fold domains"/>
    <property type="match status" value="3"/>
</dbReference>
<dbReference type="PROSITE" id="PS52004">
    <property type="entry name" value="KS3_2"/>
    <property type="match status" value="1"/>
</dbReference>
<dbReference type="InterPro" id="IPR016039">
    <property type="entry name" value="Thiolase-like"/>
</dbReference>
<dbReference type="InterPro" id="IPR020843">
    <property type="entry name" value="ER"/>
</dbReference>
<dbReference type="EMBL" id="NHZO01000073">
    <property type="protein sequence ID" value="PHQ52657.1"/>
    <property type="molecule type" value="Genomic_DNA"/>
</dbReference>
<dbReference type="InterPro" id="IPR036291">
    <property type="entry name" value="NAD(P)-bd_dom_sf"/>
</dbReference>
<dbReference type="Pfam" id="PF08240">
    <property type="entry name" value="ADH_N"/>
    <property type="match status" value="1"/>
</dbReference>
<feature type="region of interest" description="C-terminal hotdog fold" evidence="8">
    <location>
        <begin position="1498"/>
        <end position="1634"/>
    </location>
</feature>
<dbReference type="Pfam" id="PF16197">
    <property type="entry name" value="KAsynt_C_assoc"/>
    <property type="match status" value="1"/>
</dbReference>
<feature type="active site" description="Proton donor; for dehydratase activity" evidence="8">
    <location>
        <position position="1557"/>
    </location>
</feature>
<dbReference type="InterPro" id="IPR020807">
    <property type="entry name" value="PKS_DH"/>
</dbReference>
<evidence type="ECO:0000256" key="6">
    <source>
        <dbReference type="ARBA" id="ARBA00023268"/>
    </source>
</evidence>
<dbReference type="SMART" id="SM00822">
    <property type="entry name" value="PKS_KR"/>
    <property type="match status" value="1"/>
</dbReference>
<dbReference type="InterPro" id="IPR050091">
    <property type="entry name" value="PKS_NRPS_Biosynth_Enz"/>
</dbReference>
<evidence type="ECO:0000256" key="4">
    <source>
        <dbReference type="ARBA" id="ARBA00022679"/>
    </source>
</evidence>
<dbReference type="InterPro" id="IPR057326">
    <property type="entry name" value="KR_dom"/>
</dbReference>
<dbReference type="InterPro" id="IPR014043">
    <property type="entry name" value="Acyl_transferase_dom"/>
</dbReference>
<dbReference type="InterPro" id="IPR020841">
    <property type="entry name" value="PKS_Beta-ketoAc_synthase_dom"/>
</dbReference>
<dbReference type="Gene3D" id="3.90.180.10">
    <property type="entry name" value="Medium-chain alcohol dehydrogenases, catalytic domain"/>
    <property type="match status" value="1"/>
</dbReference>
<dbReference type="Pfam" id="PF21089">
    <property type="entry name" value="PKS_DH_N"/>
    <property type="match status" value="1"/>
</dbReference>
<dbReference type="InterPro" id="IPR036736">
    <property type="entry name" value="ACP-like_sf"/>
</dbReference>
<dbReference type="PANTHER" id="PTHR43775">
    <property type="entry name" value="FATTY ACID SYNTHASE"/>
    <property type="match status" value="1"/>
</dbReference>
<evidence type="ECO:0000256" key="5">
    <source>
        <dbReference type="ARBA" id="ARBA00023194"/>
    </source>
</evidence>
<dbReference type="Pfam" id="PF13602">
    <property type="entry name" value="ADH_zinc_N_2"/>
    <property type="match status" value="1"/>
</dbReference>
<dbReference type="GO" id="GO:0008270">
    <property type="term" value="F:zinc ion binding"/>
    <property type="evidence" value="ECO:0007669"/>
    <property type="project" value="InterPro"/>
</dbReference>
<dbReference type="SMART" id="SM00829">
    <property type="entry name" value="PKS_ER"/>
    <property type="match status" value="1"/>
</dbReference>
<evidence type="ECO:0000256" key="8">
    <source>
        <dbReference type="PROSITE-ProRule" id="PRU01363"/>
    </source>
</evidence>
<dbReference type="InterPro" id="IPR011032">
    <property type="entry name" value="GroES-like_sf"/>
</dbReference>
<dbReference type="Pfam" id="PF14765">
    <property type="entry name" value="PS-DH"/>
    <property type="match status" value="1"/>
</dbReference>
<proteinExistence type="predicted"/>
<dbReference type="FunFam" id="3.90.180.10:FF:000032">
    <property type="entry name" value="Probable polyketide synthase pks1"/>
    <property type="match status" value="1"/>
</dbReference>
<dbReference type="Gene3D" id="3.40.47.10">
    <property type="match status" value="1"/>
</dbReference>
<dbReference type="GO" id="GO:0016491">
    <property type="term" value="F:oxidoreductase activity"/>
    <property type="evidence" value="ECO:0007669"/>
    <property type="project" value="InterPro"/>
</dbReference>
<comment type="pathway">
    <text evidence="1">Antibiotic biosynthesis.</text>
</comment>
<dbReference type="InterPro" id="IPR049551">
    <property type="entry name" value="PKS_DH_C"/>
</dbReference>
<dbReference type="Pfam" id="PF00109">
    <property type="entry name" value="ketoacyl-synt"/>
    <property type="match status" value="1"/>
</dbReference>
<dbReference type="SUPFAM" id="SSF47336">
    <property type="entry name" value="ACP-like"/>
    <property type="match status" value="2"/>
</dbReference>
<dbReference type="InterPro" id="IPR009081">
    <property type="entry name" value="PP-bd_ACP"/>
</dbReference>
<dbReference type="Pfam" id="PF00698">
    <property type="entry name" value="Acyl_transf_1"/>
    <property type="match status" value="2"/>
</dbReference>
<dbReference type="InterPro" id="IPR049552">
    <property type="entry name" value="PKS_DH_N"/>
</dbReference>
<dbReference type="Gene3D" id="3.40.366.10">
    <property type="entry name" value="Malonyl-Coenzyme A Acyl Carrier Protein, domain 2"/>
    <property type="match status" value="2"/>
</dbReference>
<dbReference type="InterPro" id="IPR001227">
    <property type="entry name" value="Ac_transferase_dom_sf"/>
</dbReference>
<dbReference type="InterPro" id="IPR020806">
    <property type="entry name" value="PKS_PP-bd"/>
</dbReference>
<comment type="caution">
    <text evidence="12">The sequence shown here is derived from an EMBL/GenBank/DDBJ whole genome shotgun (WGS) entry which is preliminary data.</text>
</comment>
<dbReference type="GO" id="GO:0031177">
    <property type="term" value="F:phosphopantetheine binding"/>
    <property type="evidence" value="ECO:0007669"/>
    <property type="project" value="InterPro"/>
</dbReference>
<dbReference type="GO" id="GO:0006633">
    <property type="term" value="P:fatty acid biosynthetic process"/>
    <property type="evidence" value="ECO:0007669"/>
    <property type="project" value="TreeGrafter"/>
</dbReference>
<dbReference type="FunFam" id="3.40.50.720:FF:000209">
    <property type="entry name" value="Polyketide synthase Pks12"/>
    <property type="match status" value="1"/>
</dbReference>
<keyword evidence="6" id="KW-0511">Multifunctional enzyme</keyword>
<gene>
    <name evidence="12" type="ORF">BLA24_06010</name>
</gene>
<accession>A0A2G1XN32</accession>
<dbReference type="SUPFAM" id="SSF52151">
    <property type="entry name" value="FabD/lysophospholipase-like"/>
    <property type="match status" value="2"/>
</dbReference>
<dbReference type="InterPro" id="IPR032821">
    <property type="entry name" value="PKS_assoc"/>
</dbReference>
<dbReference type="GO" id="GO:0033068">
    <property type="term" value="P:macrolide biosynthetic process"/>
    <property type="evidence" value="ECO:0007669"/>
    <property type="project" value="UniProtKB-ARBA"/>
</dbReference>
<dbReference type="InterPro" id="IPR002364">
    <property type="entry name" value="Quin_OxRdtase/zeta-crystal_CS"/>
</dbReference>
<dbReference type="GO" id="GO:0004312">
    <property type="term" value="F:fatty acid synthase activity"/>
    <property type="evidence" value="ECO:0007669"/>
    <property type="project" value="TreeGrafter"/>
</dbReference>
<dbReference type="Pfam" id="PF00550">
    <property type="entry name" value="PP-binding"/>
    <property type="match status" value="2"/>
</dbReference>
<dbReference type="InterPro" id="IPR016036">
    <property type="entry name" value="Malonyl_transacylase_ACP-bd"/>
</dbReference>
<evidence type="ECO:0000256" key="3">
    <source>
        <dbReference type="ARBA" id="ARBA00022553"/>
    </source>
</evidence>
<evidence type="ECO:0000259" key="9">
    <source>
        <dbReference type="PROSITE" id="PS50075"/>
    </source>
</evidence>
<keyword evidence="2" id="KW-0596">Phosphopantetheine</keyword>
<dbReference type="FunFam" id="3.40.47.10:FF:000019">
    <property type="entry name" value="Polyketide synthase type I"/>
    <property type="match status" value="1"/>
</dbReference>
<dbReference type="InterPro" id="IPR049900">
    <property type="entry name" value="PKS_mFAS_DH"/>
</dbReference>
<dbReference type="PROSITE" id="PS01162">
    <property type="entry name" value="QOR_ZETA_CRYSTAL"/>
    <property type="match status" value="1"/>
</dbReference>
<feature type="domain" description="Carrier" evidence="9">
    <location>
        <begin position="2425"/>
        <end position="2500"/>
    </location>
</feature>
<dbReference type="Pfam" id="PF02801">
    <property type="entry name" value="Ketoacyl-synt_C"/>
    <property type="match status" value="1"/>
</dbReference>
<dbReference type="Pfam" id="PF08659">
    <property type="entry name" value="KR"/>
    <property type="match status" value="1"/>
</dbReference>
<dbReference type="InterPro" id="IPR013968">
    <property type="entry name" value="PKS_KR"/>
</dbReference>
<dbReference type="CDD" id="cd05195">
    <property type="entry name" value="enoyl_red"/>
    <property type="match status" value="1"/>
</dbReference>
<dbReference type="SMART" id="SM00826">
    <property type="entry name" value="PKS_DH"/>
    <property type="match status" value="1"/>
</dbReference>
<evidence type="ECO:0000313" key="13">
    <source>
        <dbReference type="Proteomes" id="UP000222531"/>
    </source>
</evidence>
<keyword evidence="7" id="KW-0012">Acyltransferase</keyword>
<organism evidence="12 13">
    <name type="scientific">Streptomyces cinnamoneus</name>
    <name type="common">Streptoverticillium cinnamoneum</name>
    <dbReference type="NCBI Taxonomy" id="53446"/>
    <lineage>
        <taxon>Bacteria</taxon>
        <taxon>Bacillati</taxon>
        <taxon>Actinomycetota</taxon>
        <taxon>Actinomycetes</taxon>
        <taxon>Kitasatosporales</taxon>
        <taxon>Streptomycetaceae</taxon>
        <taxon>Streptomyces</taxon>
        <taxon>Streptomyces cinnamoneus group</taxon>
    </lineage>
</organism>
<dbReference type="Pfam" id="PF22953">
    <property type="entry name" value="SpnB_Rossmann"/>
    <property type="match status" value="1"/>
</dbReference>
<dbReference type="Gene3D" id="3.10.129.110">
    <property type="entry name" value="Polyketide synthase dehydratase"/>
    <property type="match status" value="1"/>
</dbReference>
<dbReference type="Gene3D" id="3.30.70.3290">
    <property type="match status" value="2"/>
</dbReference>
<evidence type="ECO:0000259" key="10">
    <source>
        <dbReference type="PROSITE" id="PS52004"/>
    </source>
</evidence>
<dbReference type="PANTHER" id="PTHR43775:SF51">
    <property type="entry name" value="INACTIVE PHENOLPHTHIOCEROL SYNTHESIS POLYKETIDE SYNTHASE TYPE I PKS1-RELATED"/>
    <property type="match status" value="1"/>
</dbReference>
<dbReference type="Proteomes" id="UP000222531">
    <property type="component" value="Unassembled WGS sequence"/>
</dbReference>
<evidence type="ECO:0000256" key="2">
    <source>
        <dbReference type="ARBA" id="ARBA00022450"/>
    </source>
</evidence>
<dbReference type="Gene3D" id="3.40.50.720">
    <property type="entry name" value="NAD(P)-binding Rossmann-like Domain"/>
    <property type="match status" value="1"/>
</dbReference>
<dbReference type="SMART" id="SM00823">
    <property type="entry name" value="PKS_PP"/>
    <property type="match status" value="2"/>
</dbReference>
<dbReference type="OrthoDB" id="9778690at2"/>
<feature type="domain" description="Carrier" evidence="9">
    <location>
        <begin position="31"/>
        <end position="106"/>
    </location>
</feature>
<dbReference type="InterPro" id="IPR014031">
    <property type="entry name" value="Ketoacyl_synth_C"/>
</dbReference>
<dbReference type="Pfam" id="PF22621">
    <property type="entry name" value="CurL-like_PKS_C"/>
    <property type="match status" value="1"/>
</dbReference>
<keyword evidence="5" id="KW-0045">Antibiotic biosynthesis</keyword>
<feature type="active site" description="Proton acceptor; for dehydratase activity" evidence="8">
    <location>
        <position position="1393"/>
    </location>
</feature>
<keyword evidence="13" id="KW-1185">Reference proteome</keyword>
<dbReference type="SMART" id="SM01294">
    <property type="entry name" value="PKS_PP_betabranch"/>
    <property type="match status" value="2"/>
</dbReference>
<dbReference type="SUPFAM" id="SSF50129">
    <property type="entry name" value="GroES-like"/>
    <property type="match status" value="1"/>
</dbReference>